<comment type="caution">
    <text evidence="1">The sequence shown here is derived from an EMBL/GenBank/DDBJ whole genome shotgun (WGS) entry which is preliminary data.</text>
</comment>
<sequence length="483" mass="57657">MTKLYEDVLILILEELQYDKKTLYSCLLVNRTWCEKTVSILWRFLGQYHTNSTDNINSLNTLFNVIVKHLSKESKDFLKNREIELFKETDQKKPLFNYIDFLKCLDLQLLERMLTCIKNVEDYKISIIRNEILKLFINENKKFISLTIPENFNYQLHRFSGVEYCFSNLESIYCNDNTDQNILEGLSKIIETIKKFIFYIKQHNNNSGVIKLIESQKGLNDVRFIYIKYNSSIRNVPFFKTLEESLIKHTDTIQHLRIYWKPITKILSYLVNLLSLEIYSSNSYYNTNWNHLENLSLPVLKILKVQRVPSNILTNLIQSTKGHITEISIVGDDNKSLIRAIYQNCKNLRYLKLSLLNRNILELENLLINCKFLNGLVIDVYMFNWSKLFEILSISSPASLFKFKFFFYYSRTPELEALKLFFDNWNNRIPMHPMLLRTIQMNQYVDVDQYFDLIEKYKAKGIVKHYYNDLNDDDFEDFEWIQS</sequence>
<dbReference type="EMBL" id="JEMT01029532">
    <property type="protein sequence ID" value="EXX51877.1"/>
    <property type="molecule type" value="Genomic_DNA"/>
</dbReference>
<name>A0A015I4D9_RHIIW</name>
<dbReference type="AlphaFoldDB" id="A0A015I4D9"/>
<organism evidence="1 2">
    <name type="scientific">Rhizophagus irregularis (strain DAOM 197198w)</name>
    <name type="common">Glomus intraradices</name>
    <dbReference type="NCBI Taxonomy" id="1432141"/>
    <lineage>
        <taxon>Eukaryota</taxon>
        <taxon>Fungi</taxon>
        <taxon>Fungi incertae sedis</taxon>
        <taxon>Mucoromycota</taxon>
        <taxon>Glomeromycotina</taxon>
        <taxon>Glomeromycetes</taxon>
        <taxon>Glomerales</taxon>
        <taxon>Glomeraceae</taxon>
        <taxon>Rhizophagus</taxon>
    </lineage>
</organism>
<dbReference type="Proteomes" id="UP000022910">
    <property type="component" value="Unassembled WGS sequence"/>
</dbReference>
<evidence type="ECO:0000313" key="2">
    <source>
        <dbReference type="Proteomes" id="UP000022910"/>
    </source>
</evidence>
<protein>
    <recommendedName>
        <fullName evidence="3">F-box domain-containing protein</fullName>
    </recommendedName>
</protein>
<accession>A0A015I4D9</accession>
<keyword evidence="2" id="KW-1185">Reference proteome</keyword>
<dbReference type="HOGENOM" id="CLU_028913_1_0_1"/>
<evidence type="ECO:0000313" key="1">
    <source>
        <dbReference type="EMBL" id="EXX51877.1"/>
    </source>
</evidence>
<proteinExistence type="predicted"/>
<dbReference type="OrthoDB" id="2339173at2759"/>
<reference evidence="1 2" key="1">
    <citation type="submission" date="2014-02" db="EMBL/GenBank/DDBJ databases">
        <title>Single nucleus genome sequencing reveals high similarity among nuclei of an endomycorrhizal fungus.</title>
        <authorList>
            <person name="Lin K."/>
            <person name="Geurts R."/>
            <person name="Zhang Z."/>
            <person name="Limpens E."/>
            <person name="Saunders D.G."/>
            <person name="Mu D."/>
            <person name="Pang E."/>
            <person name="Cao H."/>
            <person name="Cha H."/>
            <person name="Lin T."/>
            <person name="Zhou Q."/>
            <person name="Shang Y."/>
            <person name="Li Y."/>
            <person name="Ivanov S."/>
            <person name="Sharma T."/>
            <person name="Velzen R.V."/>
            <person name="Ruijter N.D."/>
            <person name="Aanen D.K."/>
            <person name="Win J."/>
            <person name="Kamoun S."/>
            <person name="Bisseling T."/>
            <person name="Huang S."/>
        </authorList>
    </citation>
    <scope>NUCLEOTIDE SEQUENCE [LARGE SCALE GENOMIC DNA]</scope>
    <source>
        <strain evidence="2">DAOM197198w</strain>
    </source>
</reference>
<gene>
    <name evidence="1" type="ORF">RirG_257840</name>
</gene>
<evidence type="ECO:0008006" key="3">
    <source>
        <dbReference type="Google" id="ProtNLM"/>
    </source>
</evidence>